<sequence>MITDYMTEKEVMEEVGKARTSLWRLRKNHGFPAPVLTHPARYSRRAVQKWIDDGGVNRAV</sequence>
<dbReference type="Proteomes" id="UP000030351">
    <property type="component" value="Unassembled WGS sequence"/>
</dbReference>
<evidence type="ECO:0000313" key="2">
    <source>
        <dbReference type="Proteomes" id="UP000030351"/>
    </source>
</evidence>
<reference evidence="1 2" key="1">
    <citation type="submission" date="2014-10" db="EMBL/GenBank/DDBJ databases">
        <title>Genome sequence of Erwinia typographi M043b.</title>
        <authorList>
            <person name="Chan K.-G."/>
            <person name="Tan W.-S."/>
        </authorList>
    </citation>
    <scope>NUCLEOTIDE SEQUENCE [LARGE SCALE GENOMIC DNA]</scope>
    <source>
        <strain evidence="1 2">M043b</strain>
    </source>
</reference>
<gene>
    <name evidence="1" type="ORF">NG99_22375</name>
</gene>
<name>A0A0A3YN72_9GAMM</name>
<dbReference type="RefSeq" id="WP_034897997.1">
    <property type="nucleotide sequence ID" value="NZ_JRUQ01000067.1"/>
</dbReference>
<keyword evidence="1" id="KW-0687">Ribonucleoprotein</keyword>
<dbReference type="EMBL" id="JRUQ01000067">
    <property type="protein sequence ID" value="KGT88050.1"/>
    <property type="molecule type" value="Genomic_DNA"/>
</dbReference>
<keyword evidence="1" id="KW-0689">Ribosomal protein</keyword>
<evidence type="ECO:0000313" key="1">
    <source>
        <dbReference type="EMBL" id="KGT88050.1"/>
    </source>
</evidence>
<organism evidence="1 2">
    <name type="scientific">Erwinia typographi</name>
    <dbReference type="NCBI Taxonomy" id="371042"/>
    <lineage>
        <taxon>Bacteria</taxon>
        <taxon>Pseudomonadati</taxon>
        <taxon>Pseudomonadota</taxon>
        <taxon>Gammaproteobacteria</taxon>
        <taxon>Enterobacterales</taxon>
        <taxon>Erwiniaceae</taxon>
        <taxon>Erwinia</taxon>
    </lineage>
</organism>
<proteinExistence type="predicted"/>
<protein>
    <submittedName>
        <fullName evidence="1">50S ribosomal protein L7/L12</fullName>
    </submittedName>
</protein>
<dbReference type="AlphaFoldDB" id="A0A0A3YN72"/>
<comment type="caution">
    <text evidence="1">The sequence shown here is derived from an EMBL/GenBank/DDBJ whole genome shotgun (WGS) entry which is preliminary data.</text>
</comment>
<accession>A0A0A3YN72</accession>
<keyword evidence="2" id="KW-1185">Reference proteome</keyword>
<dbReference type="GO" id="GO:0005840">
    <property type="term" value="C:ribosome"/>
    <property type="evidence" value="ECO:0007669"/>
    <property type="project" value="UniProtKB-KW"/>
</dbReference>